<feature type="transmembrane region" description="Helical" evidence="5">
    <location>
        <begin position="12"/>
        <end position="31"/>
    </location>
</feature>
<dbReference type="GO" id="GO:0016020">
    <property type="term" value="C:membrane"/>
    <property type="evidence" value="ECO:0007669"/>
    <property type="project" value="UniProtKB-SubCell"/>
</dbReference>
<dbReference type="EMBL" id="UHJJ01000013">
    <property type="protein sequence ID" value="SUQ15489.1"/>
    <property type="molecule type" value="Genomic_DNA"/>
</dbReference>
<feature type="transmembrane region" description="Helical" evidence="5">
    <location>
        <begin position="43"/>
        <end position="65"/>
    </location>
</feature>
<feature type="transmembrane region" description="Helical" evidence="5">
    <location>
        <begin position="287"/>
        <end position="309"/>
    </location>
</feature>
<organism evidence="6 7">
    <name type="scientific">Faecalicatena contorta</name>
    <dbReference type="NCBI Taxonomy" id="39482"/>
    <lineage>
        <taxon>Bacteria</taxon>
        <taxon>Bacillati</taxon>
        <taxon>Bacillota</taxon>
        <taxon>Clostridia</taxon>
        <taxon>Lachnospirales</taxon>
        <taxon>Lachnospiraceae</taxon>
        <taxon>Faecalicatena</taxon>
    </lineage>
</organism>
<feature type="transmembrane region" description="Helical" evidence="5">
    <location>
        <begin position="213"/>
        <end position="234"/>
    </location>
</feature>
<feature type="transmembrane region" description="Helical" evidence="5">
    <location>
        <begin position="358"/>
        <end position="377"/>
    </location>
</feature>
<dbReference type="RefSeq" id="WP_109713366.1">
    <property type="nucleotide sequence ID" value="NZ_QGDS01000013.1"/>
</dbReference>
<feature type="transmembrane region" description="Helical" evidence="5">
    <location>
        <begin position="170"/>
        <end position="192"/>
    </location>
</feature>
<evidence type="ECO:0000256" key="3">
    <source>
        <dbReference type="ARBA" id="ARBA00022989"/>
    </source>
</evidence>
<dbReference type="InterPro" id="IPR052556">
    <property type="entry name" value="PolySynth_Transporter"/>
</dbReference>
<dbReference type="Proteomes" id="UP000254051">
    <property type="component" value="Unassembled WGS sequence"/>
</dbReference>
<keyword evidence="3 5" id="KW-1133">Transmembrane helix</keyword>
<dbReference type="PANTHER" id="PTHR43424:SF1">
    <property type="entry name" value="LOCUS PUTATIVE PROTEIN 1-RELATED"/>
    <property type="match status" value="1"/>
</dbReference>
<proteinExistence type="predicted"/>
<keyword evidence="4 5" id="KW-0472">Membrane</keyword>
<accession>A0A315ZSU5</accession>
<evidence type="ECO:0000256" key="1">
    <source>
        <dbReference type="ARBA" id="ARBA00004141"/>
    </source>
</evidence>
<name>A0A315ZSU5_9FIRM</name>
<evidence type="ECO:0000256" key="4">
    <source>
        <dbReference type="ARBA" id="ARBA00023136"/>
    </source>
</evidence>
<gene>
    <name evidence="6" type="ORF">SAMN05216529_11334</name>
</gene>
<dbReference type="Pfam" id="PF01943">
    <property type="entry name" value="Polysacc_synt"/>
    <property type="match status" value="1"/>
</dbReference>
<dbReference type="InterPro" id="IPR002797">
    <property type="entry name" value="Polysacc_synth"/>
</dbReference>
<feature type="transmembrane region" description="Helical" evidence="5">
    <location>
        <begin position="86"/>
        <end position="105"/>
    </location>
</feature>
<feature type="transmembrane region" description="Helical" evidence="5">
    <location>
        <begin position="117"/>
        <end position="136"/>
    </location>
</feature>
<feature type="transmembrane region" description="Helical" evidence="5">
    <location>
        <begin position="383"/>
        <end position="404"/>
    </location>
</feature>
<dbReference type="CDD" id="cd13128">
    <property type="entry name" value="MATE_Wzx_like"/>
    <property type="match status" value="1"/>
</dbReference>
<keyword evidence="2 5" id="KW-0812">Transmembrane</keyword>
<feature type="transmembrane region" description="Helical" evidence="5">
    <location>
        <begin position="143"/>
        <end position="164"/>
    </location>
</feature>
<feature type="transmembrane region" description="Helical" evidence="5">
    <location>
        <begin position="254"/>
        <end position="275"/>
    </location>
</feature>
<keyword evidence="7" id="KW-1185">Reference proteome</keyword>
<reference evidence="7" key="1">
    <citation type="submission" date="2017-07" db="EMBL/GenBank/DDBJ databases">
        <authorList>
            <person name="Varghese N."/>
            <person name="Submissions S."/>
        </authorList>
    </citation>
    <scope>NUCLEOTIDE SEQUENCE [LARGE SCALE GENOMIC DNA]</scope>
    <source>
        <strain evidence="7">NLAE-zl-C134</strain>
    </source>
</reference>
<evidence type="ECO:0000313" key="7">
    <source>
        <dbReference type="Proteomes" id="UP000254051"/>
    </source>
</evidence>
<evidence type="ECO:0000256" key="5">
    <source>
        <dbReference type="SAM" id="Phobius"/>
    </source>
</evidence>
<feature type="transmembrane region" description="Helical" evidence="5">
    <location>
        <begin position="416"/>
        <end position="434"/>
    </location>
</feature>
<feature type="transmembrane region" description="Helical" evidence="5">
    <location>
        <begin position="321"/>
        <end position="346"/>
    </location>
</feature>
<evidence type="ECO:0000256" key="2">
    <source>
        <dbReference type="ARBA" id="ARBA00022692"/>
    </source>
</evidence>
<feature type="transmembrane region" description="Helical" evidence="5">
    <location>
        <begin position="440"/>
        <end position="463"/>
    </location>
</feature>
<sequence>MKIRSVRFNFIMNFILTASSIIFPLITFPYISRVLQATGNGKVAFVTSVLTYFTMFASLGIPTYGIRACAKVREDKEKLSHTVQELLIINTITMLFTYIVFVILLHVIPEFAVEKELMWINSISLVLNIFGVSWLYNALEQYAYITICSLVFKVISIIMMFAWVKNPEDYVKYGAITVFAASGSYVMNFINMHRYVSLRKTGTYNFRQHLKPVGIFFATSAAISVYTNLDVVMLRFMKDDAEVGYYNASIKVKTILVSLITSLGTVLLPRLSFYVHTKDKAAFHSTIVKAFNFVLVLATSVTVYFMLFAKETILVLSGEGYAPAVMPMFLLMPTVLFIGLSNITGIQVLVPINKEKKVLMSIMYGAILDFILNLILIPEYGASGAAFATLIAEVVVFIVQCIYLRDMLKAIVGELSIVKVLAAVTCSSVVVIWIKGVLILSPFFIISITGIIFFVVYFSLLLLMREKFIMSVWNSVWERVKEISKKR</sequence>
<comment type="subcellular location">
    <subcellularLocation>
        <location evidence="1">Membrane</location>
        <topology evidence="1">Multi-pass membrane protein</topology>
    </subcellularLocation>
</comment>
<dbReference type="OrthoDB" id="9815702at2"/>
<protein>
    <submittedName>
        <fullName evidence="6">Membrane protein involved in the export of O-antigen and teichoic acid</fullName>
    </submittedName>
</protein>
<dbReference type="PANTHER" id="PTHR43424">
    <property type="entry name" value="LOCUS PUTATIVE PROTEIN 1-RELATED"/>
    <property type="match status" value="1"/>
</dbReference>
<evidence type="ECO:0000313" key="6">
    <source>
        <dbReference type="EMBL" id="SUQ15489.1"/>
    </source>
</evidence>
<dbReference type="AlphaFoldDB" id="A0A315ZSU5"/>